<reference evidence="1" key="1">
    <citation type="submission" date="2016-10" db="EMBL/GenBank/DDBJ databases">
        <title>Genome sequence of Streptomyces mangrovisoli MUSC 149.</title>
        <authorList>
            <person name="Lee L.-H."/>
            <person name="Ser H.-L."/>
        </authorList>
    </citation>
    <scope>NUCLEOTIDE SEQUENCE [LARGE SCALE GENOMIC DNA]</scope>
    <source>
        <strain evidence="1">MUSC 149</strain>
    </source>
</reference>
<evidence type="ECO:0000313" key="2">
    <source>
        <dbReference type="Proteomes" id="UP000034196"/>
    </source>
</evidence>
<sequence>MSWAVVVSTVGGVLTTLAGVAAGALLSRRAQERHWLKDAQAQAYAGVLRAYTRVEFDLRGAHLGKHPVTQVDWAPWGGALAALSLVADEEVVAAAGRLGEVLNALERVVHEGEAGRPRWTRLQTELAAAQMDFVNTARRGLDRRQPAVRTRIGGPLIEAPE</sequence>
<dbReference type="OrthoDB" id="3638084at2"/>
<proteinExistence type="predicted"/>
<evidence type="ECO:0000313" key="1">
    <source>
        <dbReference type="EMBL" id="OIJ64253.1"/>
    </source>
</evidence>
<accession>A0A1J4NSP2</accession>
<gene>
    <name evidence="1" type="ORF">WN71_029230</name>
</gene>
<organism evidence="1 2">
    <name type="scientific">Streptomyces mangrovisoli</name>
    <dbReference type="NCBI Taxonomy" id="1428628"/>
    <lineage>
        <taxon>Bacteria</taxon>
        <taxon>Bacillati</taxon>
        <taxon>Actinomycetota</taxon>
        <taxon>Actinomycetes</taxon>
        <taxon>Kitasatosporales</taxon>
        <taxon>Streptomycetaceae</taxon>
        <taxon>Streptomyces</taxon>
    </lineage>
</organism>
<dbReference type="RefSeq" id="WP_071369892.1">
    <property type="nucleotide sequence ID" value="NZ_LAVA02000083.1"/>
</dbReference>
<dbReference type="EMBL" id="LAVA02000083">
    <property type="protein sequence ID" value="OIJ64253.1"/>
    <property type="molecule type" value="Genomic_DNA"/>
</dbReference>
<dbReference type="Proteomes" id="UP000034196">
    <property type="component" value="Unassembled WGS sequence"/>
</dbReference>
<dbReference type="AlphaFoldDB" id="A0A1J4NSP2"/>
<protein>
    <recommendedName>
        <fullName evidence="3">Protein kilB</fullName>
    </recommendedName>
</protein>
<name>A0A1J4NSP2_9ACTN</name>
<evidence type="ECO:0008006" key="3">
    <source>
        <dbReference type="Google" id="ProtNLM"/>
    </source>
</evidence>
<keyword evidence="2" id="KW-1185">Reference proteome</keyword>
<comment type="caution">
    <text evidence="1">The sequence shown here is derived from an EMBL/GenBank/DDBJ whole genome shotgun (WGS) entry which is preliminary data.</text>
</comment>